<name>A0A318HSQ4_9BACT</name>
<keyword evidence="2" id="KW-1185">Reference proteome</keyword>
<reference evidence="1 2" key="1">
    <citation type="submission" date="2018-05" db="EMBL/GenBank/DDBJ databases">
        <title>Genomic Encyclopedia of Type Strains, Phase I: the one thousand microbial genomes (KMG-I) project.</title>
        <authorList>
            <person name="Kyrpides N."/>
        </authorList>
    </citation>
    <scope>NUCLEOTIDE SEQUENCE [LARGE SCALE GENOMIC DNA]</scope>
    <source>
        <strain evidence="1 2">DSM 15611</strain>
    </source>
</reference>
<dbReference type="Proteomes" id="UP000248314">
    <property type="component" value="Unassembled WGS sequence"/>
</dbReference>
<dbReference type="OrthoDB" id="1073876at2"/>
<evidence type="ECO:0000313" key="1">
    <source>
        <dbReference type="EMBL" id="PXX21495.1"/>
    </source>
</evidence>
<sequence length="196" mass="23219">MRINNFEYFTFTYLDSPLEKIDDYVQKKLGDSGKYKITRTPFKFDLYETCPPKGGAHFEKLYFFAPKTCEDKCIMFSNYPDGFSSLVYNISDALKIKAYCFQISTNNAPDAMNAFKYIENGKEVRIVYAMKDPKWNFYCHGENQPFEDKELYQRKMIKRRLDKEALISYCAKLGIDIRDDTFWESQQSVLVERLSW</sequence>
<proteinExistence type="predicted"/>
<dbReference type="AlphaFoldDB" id="A0A318HSQ4"/>
<protein>
    <submittedName>
        <fullName evidence="1">Uncharacterized protein</fullName>
    </submittedName>
</protein>
<comment type="caution">
    <text evidence="1">The sequence shown here is derived from an EMBL/GenBank/DDBJ whole genome shotgun (WGS) entry which is preliminary data.</text>
</comment>
<dbReference type="RefSeq" id="WP_025816008.1">
    <property type="nucleotide sequence ID" value="NZ_BAIZ01000017.1"/>
</dbReference>
<dbReference type="EMBL" id="QJJX01000018">
    <property type="protein sequence ID" value="PXX21495.1"/>
    <property type="molecule type" value="Genomic_DNA"/>
</dbReference>
<accession>A0A318HSQ4</accession>
<gene>
    <name evidence="1" type="ORF">EJ73_01637</name>
</gene>
<organism evidence="1 2">
    <name type="scientific">Hoylesella shahii DSM 15611 = JCM 12083</name>
    <dbReference type="NCBI Taxonomy" id="1122991"/>
    <lineage>
        <taxon>Bacteria</taxon>
        <taxon>Pseudomonadati</taxon>
        <taxon>Bacteroidota</taxon>
        <taxon>Bacteroidia</taxon>
        <taxon>Bacteroidales</taxon>
        <taxon>Prevotellaceae</taxon>
        <taxon>Hoylesella</taxon>
    </lineage>
</organism>
<evidence type="ECO:0000313" key="2">
    <source>
        <dbReference type="Proteomes" id="UP000248314"/>
    </source>
</evidence>